<evidence type="ECO:0000313" key="1">
    <source>
        <dbReference type="EMBL" id="TDS64276.1"/>
    </source>
</evidence>
<name>A0A4R7F1U7_9FLAO</name>
<dbReference type="OrthoDB" id="5993839at2"/>
<sequence>MRKHTLNIGSHWLTNLIIVLGMLKLAKAQTSFIVDDFLEEYYIKLTVEPETDDSEIQTVRFHVFDKQSDKKLTTSSADWSSRYFTQNFPQAEGISVPYQEQSWFLYEDIKFDRIKDVVLPQTYIVLFESIPSQGFVIFKKN</sequence>
<proteinExistence type="predicted"/>
<accession>A0A4R7F1U7</accession>
<reference evidence="1 2" key="1">
    <citation type="submission" date="2019-03" db="EMBL/GenBank/DDBJ databases">
        <title>Genomic Encyclopedia of Archaeal and Bacterial Type Strains, Phase II (KMG-II): from individual species to whole genera.</title>
        <authorList>
            <person name="Goeker M."/>
        </authorList>
    </citation>
    <scope>NUCLEOTIDE SEQUENCE [LARGE SCALE GENOMIC DNA]</scope>
    <source>
        <strain evidence="1 2">DSM 28213</strain>
    </source>
</reference>
<dbReference type="Proteomes" id="UP000295215">
    <property type="component" value="Unassembled WGS sequence"/>
</dbReference>
<evidence type="ECO:0000313" key="2">
    <source>
        <dbReference type="Proteomes" id="UP000295215"/>
    </source>
</evidence>
<gene>
    <name evidence="1" type="ORF">C8P70_105128</name>
</gene>
<dbReference type="EMBL" id="SOAG01000005">
    <property type="protein sequence ID" value="TDS64276.1"/>
    <property type="molecule type" value="Genomic_DNA"/>
</dbReference>
<keyword evidence="2" id="KW-1185">Reference proteome</keyword>
<comment type="caution">
    <text evidence="1">The sequence shown here is derived from an EMBL/GenBank/DDBJ whole genome shotgun (WGS) entry which is preliminary data.</text>
</comment>
<protein>
    <submittedName>
        <fullName evidence="1">Uncharacterized protein</fullName>
    </submittedName>
</protein>
<organism evidence="1 2">
    <name type="scientific">Myroides indicus</name>
    <dbReference type="NCBI Taxonomy" id="1323422"/>
    <lineage>
        <taxon>Bacteria</taxon>
        <taxon>Pseudomonadati</taxon>
        <taxon>Bacteroidota</taxon>
        <taxon>Flavobacteriia</taxon>
        <taxon>Flavobacteriales</taxon>
        <taxon>Flavobacteriaceae</taxon>
        <taxon>Myroides</taxon>
    </lineage>
</organism>
<dbReference type="AlphaFoldDB" id="A0A4R7F1U7"/>
<dbReference type="RefSeq" id="WP_133711964.1">
    <property type="nucleotide sequence ID" value="NZ_SOAG01000005.1"/>
</dbReference>